<evidence type="ECO:0000256" key="2">
    <source>
        <dbReference type="ARBA" id="ARBA00022490"/>
    </source>
</evidence>
<comment type="function">
    <text evidence="5 6">Acetylates the N-terminal alanine of ribosomal protein bS18.</text>
</comment>
<dbReference type="PROSITE" id="PS51186">
    <property type="entry name" value="GNAT"/>
    <property type="match status" value="1"/>
</dbReference>
<evidence type="ECO:0000259" key="7">
    <source>
        <dbReference type="PROSITE" id="PS51186"/>
    </source>
</evidence>
<feature type="domain" description="N-acetyltransferase" evidence="7">
    <location>
        <begin position="1"/>
        <end position="141"/>
    </location>
</feature>
<evidence type="ECO:0000256" key="4">
    <source>
        <dbReference type="ARBA" id="ARBA00023315"/>
    </source>
</evidence>
<feature type="active site" description="Proton acceptor" evidence="5">
    <location>
        <position position="97"/>
    </location>
</feature>
<proteinExistence type="inferred from homology"/>
<dbReference type="EC" id="2.3.1.266" evidence="5 6"/>
<organism evidence="8 9">
    <name type="scientific">Zooshikella ganghwensis</name>
    <dbReference type="NCBI Taxonomy" id="202772"/>
    <lineage>
        <taxon>Bacteria</taxon>
        <taxon>Pseudomonadati</taxon>
        <taxon>Pseudomonadota</taxon>
        <taxon>Gammaproteobacteria</taxon>
        <taxon>Oceanospirillales</taxon>
        <taxon>Zooshikellaceae</taxon>
        <taxon>Zooshikella</taxon>
    </lineage>
</organism>
<comment type="similarity">
    <text evidence="1 5 6">Belongs to the acetyltransferase family. RimI subfamily.</text>
</comment>
<comment type="subcellular location">
    <subcellularLocation>
        <location evidence="5 6">Cytoplasm</location>
    </subcellularLocation>
</comment>
<accession>A0A4P9VV26</accession>
<dbReference type="HAMAP" id="MF_02210">
    <property type="entry name" value="RimI"/>
    <property type="match status" value="1"/>
</dbReference>
<dbReference type="PANTHER" id="PTHR43420:SF51">
    <property type="entry name" value="PEPTIDYL-LYSINE N-ACETYLTRANSFERASE YIAC"/>
    <property type="match status" value="1"/>
</dbReference>
<dbReference type="Pfam" id="PF00583">
    <property type="entry name" value="Acetyltransf_1"/>
    <property type="match status" value="1"/>
</dbReference>
<keyword evidence="9" id="KW-1185">Reference proteome</keyword>
<name>A0A4P9VV26_9GAMM</name>
<dbReference type="InterPro" id="IPR006464">
    <property type="entry name" value="AcTrfase_RimI/Ard1"/>
</dbReference>
<comment type="catalytic activity">
    <reaction evidence="5 6">
        <text>N-terminal L-alanyl-[ribosomal protein bS18] + acetyl-CoA = N-terminal N(alpha)-acetyl-L-alanyl-[ribosomal protein bS18] + CoA + H(+)</text>
        <dbReference type="Rhea" id="RHEA:43756"/>
        <dbReference type="Rhea" id="RHEA-COMP:10676"/>
        <dbReference type="Rhea" id="RHEA-COMP:10677"/>
        <dbReference type="ChEBI" id="CHEBI:15378"/>
        <dbReference type="ChEBI" id="CHEBI:57287"/>
        <dbReference type="ChEBI" id="CHEBI:57288"/>
        <dbReference type="ChEBI" id="CHEBI:64718"/>
        <dbReference type="ChEBI" id="CHEBI:83683"/>
        <dbReference type="EC" id="2.3.1.266"/>
    </reaction>
</comment>
<dbReference type="InterPro" id="IPR016181">
    <property type="entry name" value="Acyl_CoA_acyltransferase"/>
</dbReference>
<dbReference type="Proteomes" id="UP000257039">
    <property type="component" value="Unassembled WGS sequence"/>
</dbReference>
<dbReference type="PANTHER" id="PTHR43420">
    <property type="entry name" value="ACETYLTRANSFERASE"/>
    <property type="match status" value="1"/>
</dbReference>
<dbReference type="SUPFAM" id="SSF55729">
    <property type="entry name" value="Acyl-CoA N-acyltransferases (Nat)"/>
    <property type="match status" value="1"/>
</dbReference>
<dbReference type="InterPro" id="IPR050680">
    <property type="entry name" value="YpeA/RimI_acetyltransf"/>
</dbReference>
<gene>
    <name evidence="5 8" type="primary">rimI</name>
    <name evidence="8" type="ORF">B9G39_20910</name>
</gene>
<dbReference type="GO" id="GO:0008999">
    <property type="term" value="F:protein-N-terminal-alanine acetyltransferase activity"/>
    <property type="evidence" value="ECO:0007669"/>
    <property type="project" value="UniProtKB-UniRule"/>
</dbReference>
<feature type="active site" description="Proton donor" evidence="5">
    <location>
        <position position="109"/>
    </location>
</feature>
<dbReference type="InterPro" id="IPR043690">
    <property type="entry name" value="RimI"/>
</dbReference>
<keyword evidence="4 5" id="KW-0012">Acyltransferase</keyword>
<dbReference type="CDD" id="cd04301">
    <property type="entry name" value="NAT_SF"/>
    <property type="match status" value="1"/>
</dbReference>
<evidence type="ECO:0000313" key="8">
    <source>
        <dbReference type="EMBL" id="RDH46819.1"/>
    </source>
</evidence>
<evidence type="ECO:0000313" key="9">
    <source>
        <dbReference type="Proteomes" id="UP000257039"/>
    </source>
</evidence>
<reference evidence="8 9" key="1">
    <citation type="submission" date="2017-04" db="EMBL/GenBank/DDBJ databases">
        <title>Draft genome sequence of Zooshikella ganghwensis VG4 isolated from Red Sea sediments.</title>
        <authorList>
            <person name="Rehman Z."/>
            <person name="Alam I."/>
            <person name="Kamau A."/>
            <person name="Bajic V."/>
            <person name="Leiknes T."/>
        </authorList>
    </citation>
    <scope>NUCLEOTIDE SEQUENCE [LARGE SCALE GENOMIC DNA]</scope>
    <source>
        <strain evidence="8 9">VG4</strain>
    </source>
</reference>
<evidence type="ECO:0000256" key="6">
    <source>
        <dbReference type="RuleBase" id="RU363094"/>
    </source>
</evidence>
<dbReference type="EMBL" id="NDXW01000001">
    <property type="protein sequence ID" value="RDH46819.1"/>
    <property type="molecule type" value="Genomic_DNA"/>
</dbReference>
<dbReference type="NCBIfam" id="TIGR01575">
    <property type="entry name" value="rimI"/>
    <property type="match status" value="1"/>
</dbReference>
<dbReference type="AlphaFoldDB" id="A0A4P9VV26"/>
<keyword evidence="3 5" id="KW-0808">Transferase</keyword>
<evidence type="ECO:0000256" key="5">
    <source>
        <dbReference type="HAMAP-Rule" id="MF_02210"/>
    </source>
</evidence>
<keyword evidence="2 5" id="KW-0963">Cytoplasm</keyword>
<evidence type="ECO:0000256" key="1">
    <source>
        <dbReference type="ARBA" id="ARBA00005395"/>
    </source>
</evidence>
<dbReference type="Gene3D" id="3.40.630.30">
    <property type="match status" value="1"/>
</dbReference>
<evidence type="ECO:0000256" key="3">
    <source>
        <dbReference type="ARBA" id="ARBA00022679"/>
    </source>
</evidence>
<protein>
    <recommendedName>
        <fullName evidence="5 6">[Ribosomal protein bS18]-alanine N-acetyltransferase</fullName>
        <ecNumber evidence="5 6">2.3.1.266</ecNumber>
    </recommendedName>
</protein>
<sequence length="144" mass="15925">MTINNLDAVLSNEMEAYSHPWSKGIFLDCLQSGYHCNVLYTQEKAVGHSVLMTVVDEAHLLNITIAPCFQGQGLGCYLLDVLIEHAKHLNATTMFLEVRESNHTAIALYQRAGFNEVGIRKNYYPLAKGRENAVLMALPLTSGG</sequence>
<comment type="caution">
    <text evidence="8">The sequence shown here is derived from an EMBL/GenBank/DDBJ whole genome shotgun (WGS) entry which is preliminary data.</text>
</comment>
<dbReference type="InterPro" id="IPR000182">
    <property type="entry name" value="GNAT_dom"/>
</dbReference>
<comment type="caution">
    <text evidence="5">Lacks conserved residue(s) required for the propagation of feature annotation.</text>
</comment>
<dbReference type="GO" id="GO:0005737">
    <property type="term" value="C:cytoplasm"/>
    <property type="evidence" value="ECO:0007669"/>
    <property type="project" value="UniProtKB-SubCell"/>
</dbReference>
<feature type="binding site" evidence="5">
    <location>
        <position position="102"/>
    </location>
    <ligand>
        <name>acetyl-CoA</name>
        <dbReference type="ChEBI" id="CHEBI:57288"/>
    </ligand>
</feature>